<name>A0ABU5NEY2_9RICK</name>
<proteinExistence type="predicted"/>
<evidence type="ECO:0000313" key="2">
    <source>
        <dbReference type="Proteomes" id="UP001291687"/>
    </source>
</evidence>
<dbReference type="Proteomes" id="UP001291687">
    <property type="component" value="Unassembled WGS sequence"/>
</dbReference>
<evidence type="ECO:0000313" key="1">
    <source>
        <dbReference type="EMBL" id="MEA0971721.1"/>
    </source>
</evidence>
<sequence>MKPLVNSGGESFDGGTKYCFCVNIKKCSPSMAYDIARWHVDTAISLARLYGVLNSHSISCRHFDSIVERSAYTYNRNTDNASLIMNNTGSVYAISTHKTQKFYEIKSTTKDTIGKTNFIDACNKIYNAKQDSVNAKQELSVYERIERALGWMTKARTSIDIATKFLLFFTALEALMPEIKTHTICTKNKKCSKVDAVCTKTEECKEQKVGISENLAQCITTICSATPNEREELKKEVKECYSIRSSLVHSGSLNVSEEDCKKLETYTEYVCYWFLEHAIASNKPYDEIITKLANAWNEKSLL</sequence>
<keyword evidence="2" id="KW-1185">Reference proteome</keyword>
<dbReference type="EMBL" id="JARJFB010000233">
    <property type="protein sequence ID" value="MEA0971721.1"/>
    <property type="molecule type" value="Genomic_DNA"/>
</dbReference>
<protein>
    <submittedName>
        <fullName evidence="1">Nuclease domain protein</fullName>
    </submittedName>
</protein>
<organism evidence="1 2">
    <name type="scientific">Candidatus Megaera venefica</name>
    <dbReference type="NCBI Taxonomy" id="2055910"/>
    <lineage>
        <taxon>Bacteria</taxon>
        <taxon>Pseudomonadati</taxon>
        <taxon>Pseudomonadota</taxon>
        <taxon>Alphaproteobacteria</taxon>
        <taxon>Rickettsiales</taxon>
        <taxon>Rickettsiaceae</taxon>
        <taxon>Candidatus Megaera</taxon>
    </lineage>
</organism>
<reference evidence="1 2" key="1">
    <citation type="submission" date="2023-03" db="EMBL/GenBank/DDBJ databases">
        <title>Host association and intracellularity evolved multiple times independently in the Rickettsiales.</title>
        <authorList>
            <person name="Castelli M."/>
            <person name="Nardi T."/>
            <person name="Gammuto L."/>
            <person name="Bellinzona G."/>
            <person name="Sabaneyeva E."/>
            <person name="Potekhin A."/>
            <person name="Serra V."/>
            <person name="Petroni G."/>
            <person name="Sassera D."/>
        </authorList>
    </citation>
    <scope>NUCLEOTIDE SEQUENCE [LARGE SCALE GENOMIC DNA]</scope>
    <source>
        <strain evidence="1 2">Sr 2-6</strain>
    </source>
</reference>
<accession>A0ABU5NEY2</accession>
<dbReference type="RefSeq" id="WP_322777640.1">
    <property type="nucleotide sequence ID" value="NZ_JARJFB010000233.1"/>
</dbReference>
<gene>
    <name evidence="1" type="ORF">Megvenef_01708</name>
</gene>
<comment type="caution">
    <text evidence="1">The sequence shown here is derived from an EMBL/GenBank/DDBJ whole genome shotgun (WGS) entry which is preliminary data.</text>
</comment>